<dbReference type="EMBL" id="MK500299">
    <property type="protein sequence ID" value="QBK84849.1"/>
    <property type="molecule type" value="Genomic_DNA"/>
</dbReference>
<gene>
    <name evidence="1" type="ORF">LCDPAC02_00480</name>
</gene>
<accession>A0A481YNY9</accession>
<organism evidence="1">
    <name type="scientific">Pithovirus LCDPAC02</name>
    <dbReference type="NCBI Taxonomy" id="2506601"/>
    <lineage>
        <taxon>Viruses</taxon>
        <taxon>Pithoviruses</taxon>
    </lineage>
</organism>
<sequence>MFNNLNQILFTKYSNIELITLNYLSNFKFKEQKYVNIGYLYNSLYFLDTSINIEDYNNLEILKRFSKLEDEFTFNNVYRKMYNEVSYELFVKLFKKNIRIQDLMKILRCNKFEYSVLDFIFNKVLLKWKKDKYLDFFELFSDEDDDIYLPSKYYLKFRSEFFNYEYSNVFMHTMFKIIDLIKSNSFNDMKVHEEKNENCFIELPFDILSRYINIDCIKIYSYNFDSNKDFILKYNGCNNKIIEYSIIQDYYSDLKFRKLEHNYKSRISKFENIINRYYGIDSKYINKFNSQLEFIKSYKNKLNFEIIFLICNLDILNDVIKLYFNKYQKPKFRMCMLNMEFIEYEKFQKLRKLEFDYESGYDFIFNMDYIKDVKSEYQC</sequence>
<name>A0A481YNY9_9VIRU</name>
<protein>
    <submittedName>
        <fullName evidence="1">Uncharacterized protein</fullName>
    </submittedName>
</protein>
<reference evidence="1" key="1">
    <citation type="journal article" date="2019" name="MBio">
        <title>Virus Genomes from Deep Sea Sediments Expand the Ocean Megavirome and Support Independent Origins of Viral Gigantism.</title>
        <authorList>
            <person name="Backstrom D."/>
            <person name="Yutin N."/>
            <person name="Jorgensen S.L."/>
            <person name="Dharamshi J."/>
            <person name="Homa F."/>
            <person name="Zaremba-Niedwiedzka K."/>
            <person name="Spang A."/>
            <person name="Wolf Y.I."/>
            <person name="Koonin E.V."/>
            <person name="Ettema T.J."/>
        </authorList>
    </citation>
    <scope>NUCLEOTIDE SEQUENCE</scope>
</reference>
<evidence type="ECO:0000313" key="1">
    <source>
        <dbReference type="EMBL" id="QBK84849.1"/>
    </source>
</evidence>
<proteinExistence type="predicted"/>